<dbReference type="RefSeq" id="WP_320184585.1">
    <property type="nucleotide sequence ID" value="NZ_CP138332.1"/>
</dbReference>
<keyword evidence="2" id="KW-1185">Reference proteome</keyword>
<name>A0ABW6BHZ4_9SPHI</name>
<comment type="caution">
    <text evidence="1">The sequence shown here is derived from an EMBL/GenBank/DDBJ whole genome shotgun (WGS) entry which is preliminary data.</text>
</comment>
<dbReference type="Proteomes" id="UP001597525">
    <property type="component" value="Unassembled WGS sequence"/>
</dbReference>
<sequence>MIKAISIVLSCVCMLPVLIMGQEHHISRLGVEDGLSSNYVVGAARDRQVFLWFATESGLNRFSYGGAKFAMAHYLSPIAIENFQIASSDHNIASSVIYQNPG</sequence>
<organism evidence="1 2">
    <name type="scientific">Sphingobacterium bambusae</name>
    <dbReference type="NCBI Taxonomy" id="662858"/>
    <lineage>
        <taxon>Bacteria</taxon>
        <taxon>Pseudomonadati</taxon>
        <taxon>Bacteroidota</taxon>
        <taxon>Sphingobacteriia</taxon>
        <taxon>Sphingobacteriales</taxon>
        <taxon>Sphingobacteriaceae</taxon>
        <taxon>Sphingobacterium</taxon>
    </lineage>
</organism>
<protein>
    <submittedName>
        <fullName evidence="1">Uncharacterized protein</fullName>
    </submittedName>
</protein>
<gene>
    <name evidence="1" type="ORF">ACFS7Y_17010</name>
</gene>
<accession>A0ABW6BHZ4</accession>
<dbReference type="InterPro" id="IPR015943">
    <property type="entry name" value="WD40/YVTN_repeat-like_dom_sf"/>
</dbReference>
<dbReference type="Gene3D" id="2.130.10.10">
    <property type="entry name" value="YVTN repeat-like/Quinoprotein amine dehydrogenase"/>
    <property type="match status" value="1"/>
</dbReference>
<dbReference type="EMBL" id="JBHUPB010000011">
    <property type="protein sequence ID" value="MFD2969096.1"/>
    <property type="molecule type" value="Genomic_DNA"/>
</dbReference>
<evidence type="ECO:0000313" key="1">
    <source>
        <dbReference type="EMBL" id="MFD2969096.1"/>
    </source>
</evidence>
<reference evidence="2" key="1">
    <citation type="journal article" date="2019" name="Int. J. Syst. Evol. Microbiol.">
        <title>The Global Catalogue of Microorganisms (GCM) 10K type strain sequencing project: providing services to taxonomists for standard genome sequencing and annotation.</title>
        <authorList>
            <consortium name="The Broad Institute Genomics Platform"/>
            <consortium name="The Broad Institute Genome Sequencing Center for Infectious Disease"/>
            <person name="Wu L."/>
            <person name="Ma J."/>
        </authorList>
    </citation>
    <scope>NUCLEOTIDE SEQUENCE [LARGE SCALE GENOMIC DNA]</scope>
    <source>
        <strain evidence="2">KCTC 22814</strain>
    </source>
</reference>
<proteinExistence type="predicted"/>
<evidence type="ECO:0000313" key="2">
    <source>
        <dbReference type="Proteomes" id="UP001597525"/>
    </source>
</evidence>